<keyword evidence="1" id="KW-1133">Transmembrane helix</keyword>
<comment type="caution">
    <text evidence="2">The sequence shown here is derived from an EMBL/GenBank/DDBJ whole genome shotgun (WGS) entry which is preliminary data.</text>
</comment>
<organism evidence="2 3">
    <name type="scientific">Qipengyuania mesophila</name>
    <dbReference type="NCBI Taxonomy" id="2867246"/>
    <lineage>
        <taxon>Bacteria</taxon>
        <taxon>Pseudomonadati</taxon>
        <taxon>Pseudomonadota</taxon>
        <taxon>Alphaproteobacteria</taxon>
        <taxon>Sphingomonadales</taxon>
        <taxon>Erythrobacteraceae</taxon>
        <taxon>Qipengyuania</taxon>
    </lineage>
</organism>
<sequence length="57" mass="6174">MTQIQKALALATAMIAVAVLAVFDIIPEQIAQFAPFALLALFPSAWLGRSRCRTKEA</sequence>
<evidence type="ECO:0000313" key="3">
    <source>
        <dbReference type="Proteomes" id="UP000782554"/>
    </source>
</evidence>
<reference evidence="2 3" key="1">
    <citation type="submission" date="2021-08" db="EMBL/GenBank/DDBJ databases">
        <title>Comparative Genomics Analysis of the Genus Qipengyuania Reveals Extensive Genetic Diversity and Metabolic Versatility, Including the Description of Fifteen Novel Species.</title>
        <authorList>
            <person name="Liu Y."/>
        </authorList>
    </citation>
    <scope>NUCLEOTIDE SEQUENCE [LARGE SCALE GENOMIC DNA]</scope>
    <source>
        <strain evidence="2 3">YG27</strain>
    </source>
</reference>
<dbReference type="RefSeq" id="WP_221602466.1">
    <property type="nucleotide sequence ID" value="NZ_JAIGNU010000001.1"/>
</dbReference>
<gene>
    <name evidence="2" type="ORF">K3181_07985</name>
</gene>
<keyword evidence="1" id="KW-0812">Transmembrane</keyword>
<evidence type="ECO:0000256" key="1">
    <source>
        <dbReference type="SAM" id="Phobius"/>
    </source>
</evidence>
<protein>
    <submittedName>
        <fullName evidence="2">Uncharacterized protein</fullName>
    </submittedName>
</protein>
<dbReference type="Proteomes" id="UP000782554">
    <property type="component" value="Unassembled WGS sequence"/>
</dbReference>
<name>A0ABS7JUY3_9SPHN</name>
<evidence type="ECO:0000313" key="2">
    <source>
        <dbReference type="EMBL" id="MBX7501378.1"/>
    </source>
</evidence>
<accession>A0ABS7JUY3</accession>
<keyword evidence="3" id="KW-1185">Reference proteome</keyword>
<proteinExistence type="predicted"/>
<dbReference type="EMBL" id="JAIGNU010000001">
    <property type="protein sequence ID" value="MBX7501378.1"/>
    <property type="molecule type" value="Genomic_DNA"/>
</dbReference>
<feature type="transmembrane region" description="Helical" evidence="1">
    <location>
        <begin position="7"/>
        <end position="26"/>
    </location>
</feature>
<feature type="transmembrane region" description="Helical" evidence="1">
    <location>
        <begin position="32"/>
        <end position="48"/>
    </location>
</feature>
<keyword evidence="1" id="KW-0472">Membrane</keyword>